<gene>
    <name evidence="7" type="ORF">A6302_02010</name>
</gene>
<dbReference type="InterPro" id="IPR036259">
    <property type="entry name" value="MFS_trans_sf"/>
</dbReference>
<keyword evidence="4 5" id="KW-0472">Membrane</keyword>
<keyword evidence="2 5" id="KW-0812">Transmembrane</keyword>
<dbReference type="InterPro" id="IPR011701">
    <property type="entry name" value="MFS"/>
</dbReference>
<feature type="transmembrane region" description="Helical" evidence="5">
    <location>
        <begin position="21"/>
        <end position="38"/>
    </location>
</feature>
<comment type="caution">
    <text evidence="7">The sequence shown here is derived from an EMBL/GenBank/DDBJ whole genome shotgun (WGS) entry which is preliminary data.</text>
</comment>
<feature type="transmembrane region" description="Helical" evidence="5">
    <location>
        <begin position="370"/>
        <end position="388"/>
    </location>
</feature>
<sequence>MLPDIAAGEGPATWRMLVDDGRAPATVMLCLGVGLYAFNDFIVTTTMPSAVLDLGSVHLISLAFSVFLVAAIVGGAAGGRIKQRFGARTALLAAAGLVAAGATVSASAPDMMTVIAGRVLTGLGEGVLAAICYALIPELFPSRLVPKIFGAEAVVWALAAFAGPLAGGLLAEHVSWRAAFLINLPLIALFAALVPQCVPRRDPATRDTSGQTLPLGRLGLVAAAILSASFAVLAGDAMTVAGLLGLALGGLALAVHLDRGAASRLFPRGAFGLRTPLGPAFWVVVLMPVGQATVAVYLALTMQQVFGYGAALAGFTVSILALAWSAAAIVVATLSRVAVSLPMIRLGPLLLFVGLAATAIGIPLGSQTTVILGQVLVGTGFGVNWAFLSHHVMAAAGREDRDLAAALLPTAQSAGYALGAALAGLVAAVHGIGEGGGRRGAHPGSAVDLCGGRDRRAAGAWRLAGDPAGGGGRGNVAALSERCC</sequence>
<accession>A0A1E3H2W1</accession>
<feature type="transmembrane region" description="Helical" evidence="5">
    <location>
        <begin position="277"/>
        <end position="300"/>
    </location>
</feature>
<keyword evidence="8" id="KW-1185">Reference proteome</keyword>
<evidence type="ECO:0000313" key="8">
    <source>
        <dbReference type="Proteomes" id="UP000094622"/>
    </source>
</evidence>
<feature type="transmembrane region" description="Helical" evidence="5">
    <location>
        <begin position="90"/>
        <end position="109"/>
    </location>
</feature>
<evidence type="ECO:0000256" key="1">
    <source>
        <dbReference type="ARBA" id="ARBA00004141"/>
    </source>
</evidence>
<dbReference type="PATRIC" id="fig|1439726.3.peg.2126"/>
<dbReference type="PANTHER" id="PTHR23501:SF154">
    <property type="entry name" value="MULTIDRUG-EFFLUX TRANSPORTER RV1634-RELATED"/>
    <property type="match status" value="1"/>
</dbReference>
<dbReference type="PROSITE" id="PS50850">
    <property type="entry name" value="MFS"/>
    <property type="match status" value="1"/>
</dbReference>
<feature type="transmembrane region" description="Helical" evidence="5">
    <location>
        <begin position="58"/>
        <end position="78"/>
    </location>
</feature>
<reference evidence="7 8" key="1">
    <citation type="submission" date="2016-07" db="EMBL/GenBank/DDBJ databases">
        <title>Draft Genome Sequence of Methylobrevis pamukkalensis PK2.</title>
        <authorList>
            <person name="Vasilenko O.V."/>
            <person name="Doronina N.V."/>
            <person name="Shmareva M.N."/>
            <person name="Tarlachkov S.V."/>
            <person name="Mustakhimov I."/>
            <person name="Trotsenko Y.A."/>
        </authorList>
    </citation>
    <scope>NUCLEOTIDE SEQUENCE [LARGE SCALE GENOMIC DNA]</scope>
    <source>
        <strain evidence="7 8">PK2</strain>
    </source>
</reference>
<dbReference type="SUPFAM" id="SSF103473">
    <property type="entry name" value="MFS general substrate transporter"/>
    <property type="match status" value="1"/>
</dbReference>
<dbReference type="Pfam" id="PF07690">
    <property type="entry name" value="MFS_1"/>
    <property type="match status" value="1"/>
</dbReference>
<dbReference type="RefSeq" id="WP_169833549.1">
    <property type="nucleotide sequence ID" value="NZ_MCRJ01000043.1"/>
</dbReference>
<feature type="transmembrane region" description="Helical" evidence="5">
    <location>
        <begin position="240"/>
        <end position="257"/>
    </location>
</feature>
<comment type="subcellular location">
    <subcellularLocation>
        <location evidence="1">Membrane</location>
        <topology evidence="1">Multi-pass membrane protein</topology>
    </subcellularLocation>
</comment>
<feature type="domain" description="Major facilitator superfamily (MFS) profile" evidence="6">
    <location>
        <begin position="25"/>
        <end position="484"/>
    </location>
</feature>
<evidence type="ECO:0000256" key="3">
    <source>
        <dbReference type="ARBA" id="ARBA00022989"/>
    </source>
</evidence>
<feature type="transmembrane region" description="Helical" evidence="5">
    <location>
        <begin position="215"/>
        <end position="234"/>
    </location>
</feature>
<organism evidence="7 8">
    <name type="scientific">Methylobrevis pamukkalensis</name>
    <dbReference type="NCBI Taxonomy" id="1439726"/>
    <lineage>
        <taxon>Bacteria</taxon>
        <taxon>Pseudomonadati</taxon>
        <taxon>Pseudomonadota</taxon>
        <taxon>Alphaproteobacteria</taxon>
        <taxon>Hyphomicrobiales</taxon>
        <taxon>Pleomorphomonadaceae</taxon>
        <taxon>Methylobrevis</taxon>
    </lineage>
</organism>
<dbReference type="Gene3D" id="1.20.1250.20">
    <property type="entry name" value="MFS general substrate transporter like domains"/>
    <property type="match status" value="2"/>
</dbReference>
<evidence type="ECO:0000313" key="7">
    <source>
        <dbReference type="EMBL" id="ODN70658.1"/>
    </source>
</evidence>
<keyword evidence="3 5" id="KW-1133">Transmembrane helix</keyword>
<dbReference type="Proteomes" id="UP000094622">
    <property type="component" value="Unassembled WGS sequence"/>
</dbReference>
<feature type="transmembrane region" description="Helical" evidence="5">
    <location>
        <begin position="346"/>
        <end position="364"/>
    </location>
</feature>
<feature type="transmembrane region" description="Helical" evidence="5">
    <location>
        <begin position="176"/>
        <end position="194"/>
    </location>
</feature>
<evidence type="ECO:0000256" key="2">
    <source>
        <dbReference type="ARBA" id="ARBA00022692"/>
    </source>
</evidence>
<feature type="transmembrane region" description="Helical" evidence="5">
    <location>
        <begin position="148"/>
        <end position="170"/>
    </location>
</feature>
<dbReference type="AlphaFoldDB" id="A0A1E3H2W1"/>
<name>A0A1E3H2W1_9HYPH</name>
<dbReference type="InterPro" id="IPR020846">
    <property type="entry name" value="MFS_dom"/>
</dbReference>
<dbReference type="GO" id="GO:0022857">
    <property type="term" value="F:transmembrane transporter activity"/>
    <property type="evidence" value="ECO:0007669"/>
    <property type="project" value="InterPro"/>
</dbReference>
<feature type="transmembrane region" description="Helical" evidence="5">
    <location>
        <begin position="115"/>
        <end position="136"/>
    </location>
</feature>
<evidence type="ECO:0000259" key="6">
    <source>
        <dbReference type="PROSITE" id="PS50850"/>
    </source>
</evidence>
<protein>
    <submittedName>
        <fullName evidence="7">Putative multidrug-efflux transporter</fullName>
    </submittedName>
</protein>
<evidence type="ECO:0000256" key="5">
    <source>
        <dbReference type="SAM" id="Phobius"/>
    </source>
</evidence>
<dbReference type="GO" id="GO:0005886">
    <property type="term" value="C:plasma membrane"/>
    <property type="evidence" value="ECO:0007669"/>
    <property type="project" value="TreeGrafter"/>
</dbReference>
<proteinExistence type="predicted"/>
<dbReference type="PANTHER" id="PTHR23501">
    <property type="entry name" value="MAJOR FACILITATOR SUPERFAMILY"/>
    <property type="match status" value="1"/>
</dbReference>
<feature type="transmembrane region" description="Helical" evidence="5">
    <location>
        <begin position="306"/>
        <end position="334"/>
    </location>
</feature>
<dbReference type="EMBL" id="MCRJ01000043">
    <property type="protein sequence ID" value="ODN70658.1"/>
    <property type="molecule type" value="Genomic_DNA"/>
</dbReference>
<evidence type="ECO:0000256" key="4">
    <source>
        <dbReference type="ARBA" id="ARBA00023136"/>
    </source>
</evidence>